<dbReference type="EMBL" id="JAGEUA010000002">
    <property type="protein sequence ID" value="KAL1006211.1"/>
    <property type="molecule type" value="Genomic_DNA"/>
</dbReference>
<name>A0ABD0XB70_UMBPY</name>
<sequence length="254" mass="29383">MHQCAEIFLHRKKKVYDSFRSNTYRIFDENIPDRLDLSNVYEIHSFAKRDPTDHDHHKTHNIPQPYNIKFIRSNVKFLNAPISHMETESTKAEQWHWWPNKMKDHVGTKAPYSKASTQRQDYQAPQQTHTLVRHGRNLNRAPASGIISHTEPPSKDGQVVPTLNSIGNPKVSMEHKSFIHQNNSRLLIDQRCQEKRHRTFVRSEPVSSSPGRESTFLNTEGSRSPVAWIGGARKDVIPPHFPLLSPQQKIFNSC</sequence>
<dbReference type="PANTHER" id="PTHR35087">
    <property type="entry name" value="SIMILAR TO HYPOTHETICAL PROTEIN FLJ40298"/>
    <property type="match status" value="1"/>
</dbReference>
<accession>A0ABD0XB70</accession>
<dbReference type="Proteomes" id="UP001557470">
    <property type="component" value="Unassembled WGS sequence"/>
</dbReference>
<proteinExistence type="predicted"/>
<keyword evidence="2" id="KW-1185">Reference proteome</keyword>
<dbReference type="PANTHER" id="PTHR35087:SF1">
    <property type="entry name" value="RIKEN CDNA 4930505A04 GENE"/>
    <property type="match status" value="1"/>
</dbReference>
<dbReference type="Pfam" id="PF15667">
    <property type="entry name" value="CMIP6"/>
    <property type="match status" value="1"/>
</dbReference>
<dbReference type="InterPro" id="IPR031365">
    <property type="entry name" value="CMIP6"/>
</dbReference>
<comment type="caution">
    <text evidence="1">The sequence shown here is derived from an EMBL/GenBank/DDBJ whole genome shotgun (WGS) entry which is preliminary data.</text>
</comment>
<gene>
    <name evidence="1" type="ORF">UPYG_G00069310</name>
</gene>
<organism evidence="1 2">
    <name type="scientific">Umbra pygmaea</name>
    <name type="common">Eastern mudminnow</name>
    <dbReference type="NCBI Taxonomy" id="75934"/>
    <lineage>
        <taxon>Eukaryota</taxon>
        <taxon>Metazoa</taxon>
        <taxon>Chordata</taxon>
        <taxon>Craniata</taxon>
        <taxon>Vertebrata</taxon>
        <taxon>Euteleostomi</taxon>
        <taxon>Actinopterygii</taxon>
        <taxon>Neopterygii</taxon>
        <taxon>Teleostei</taxon>
        <taxon>Protacanthopterygii</taxon>
        <taxon>Esociformes</taxon>
        <taxon>Umbridae</taxon>
        <taxon>Umbra</taxon>
    </lineage>
</organism>
<protein>
    <submittedName>
        <fullName evidence="1">Uncharacterized protein</fullName>
    </submittedName>
</protein>
<evidence type="ECO:0000313" key="2">
    <source>
        <dbReference type="Proteomes" id="UP001557470"/>
    </source>
</evidence>
<reference evidence="1 2" key="1">
    <citation type="submission" date="2024-06" db="EMBL/GenBank/DDBJ databases">
        <authorList>
            <person name="Pan Q."/>
            <person name="Wen M."/>
            <person name="Jouanno E."/>
            <person name="Zahm M."/>
            <person name="Klopp C."/>
            <person name="Cabau C."/>
            <person name="Louis A."/>
            <person name="Berthelot C."/>
            <person name="Parey E."/>
            <person name="Roest Crollius H."/>
            <person name="Montfort J."/>
            <person name="Robinson-Rechavi M."/>
            <person name="Bouchez O."/>
            <person name="Lampietro C."/>
            <person name="Lopez Roques C."/>
            <person name="Donnadieu C."/>
            <person name="Postlethwait J."/>
            <person name="Bobe J."/>
            <person name="Verreycken H."/>
            <person name="Guiguen Y."/>
        </authorList>
    </citation>
    <scope>NUCLEOTIDE SEQUENCE [LARGE SCALE GENOMIC DNA]</scope>
    <source>
        <strain evidence="1">Up_M1</strain>
        <tissue evidence="1">Testis</tissue>
    </source>
</reference>
<dbReference type="AlphaFoldDB" id="A0ABD0XB70"/>
<evidence type="ECO:0000313" key="1">
    <source>
        <dbReference type="EMBL" id="KAL1006211.1"/>
    </source>
</evidence>